<dbReference type="InterPro" id="IPR018959">
    <property type="entry name" value="DUF1989"/>
</dbReference>
<dbReference type="EMBL" id="MJLZ01000021">
    <property type="protein sequence ID" value="RLM23437.1"/>
    <property type="molecule type" value="Genomic_DNA"/>
</dbReference>
<accession>A0A421DNF9</accession>
<keyword evidence="3" id="KW-1185">Reference proteome</keyword>
<protein>
    <recommendedName>
        <fullName evidence="1">DUF1989 domain-containing protein</fullName>
    </recommendedName>
</protein>
<dbReference type="AlphaFoldDB" id="A0A421DNF9"/>
<name>A0A421DNF9_9GAMM</name>
<evidence type="ECO:0000313" key="3">
    <source>
        <dbReference type="Proteomes" id="UP000285648"/>
    </source>
</evidence>
<dbReference type="Proteomes" id="UP000285648">
    <property type="component" value="Unassembled WGS sequence"/>
</dbReference>
<feature type="domain" description="DUF1989" evidence="1">
    <location>
        <begin position="11"/>
        <end position="75"/>
    </location>
</feature>
<dbReference type="Pfam" id="PF09347">
    <property type="entry name" value="DUF1989"/>
    <property type="match status" value="1"/>
</dbReference>
<gene>
    <name evidence="2" type="ORF">BIY29_10560</name>
</gene>
<evidence type="ECO:0000259" key="1">
    <source>
        <dbReference type="Pfam" id="PF09347"/>
    </source>
</evidence>
<organism evidence="2 3">
    <name type="scientific">Brenneria alni</name>
    <dbReference type="NCBI Taxonomy" id="71656"/>
    <lineage>
        <taxon>Bacteria</taxon>
        <taxon>Pseudomonadati</taxon>
        <taxon>Pseudomonadota</taxon>
        <taxon>Gammaproteobacteria</taxon>
        <taxon>Enterobacterales</taxon>
        <taxon>Pectobacteriaceae</taxon>
        <taxon>Brenneria</taxon>
    </lineage>
</organism>
<sequence length="80" mass="8673">MLDITHRAAEETVPGGGHTSFVLRRGQQLRITDIEGSANVSLLLLNAVQPSERLNLPDTLKGQYTAKLTAGQCVMVIEEV</sequence>
<evidence type="ECO:0000313" key="2">
    <source>
        <dbReference type="EMBL" id="RLM23437.1"/>
    </source>
</evidence>
<reference evidence="2 3" key="1">
    <citation type="submission" date="2016-09" db="EMBL/GenBank/DDBJ databases">
        <authorList>
            <person name="Doonan J."/>
            <person name="Pachebat J.A."/>
            <person name="Golyshin P.N."/>
            <person name="Denman S."/>
            <person name="Mcdonald J.E."/>
        </authorList>
    </citation>
    <scope>NUCLEOTIDE SEQUENCE [LARGE SCALE GENOMIC DNA]</scope>
    <source>
        <strain evidence="2 3">NCPPB 3934</strain>
    </source>
</reference>
<comment type="caution">
    <text evidence="2">The sequence shown here is derived from an EMBL/GenBank/DDBJ whole genome shotgun (WGS) entry which is preliminary data.</text>
</comment>
<proteinExistence type="predicted"/>